<name>A0A374NIU2_9FIRM</name>
<comment type="caution">
    <text evidence="1">The sequence shown here is derived from an EMBL/GenBank/DDBJ whole genome shotgun (WGS) entry which is preliminary data.</text>
</comment>
<protein>
    <submittedName>
        <fullName evidence="1">Uncharacterized protein</fullName>
    </submittedName>
</protein>
<evidence type="ECO:0000313" key="3">
    <source>
        <dbReference type="Proteomes" id="UP000262524"/>
    </source>
</evidence>
<evidence type="ECO:0000313" key="2">
    <source>
        <dbReference type="EMBL" id="RHN16211.1"/>
    </source>
</evidence>
<organism evidence="1 3">
    <name type="scientific">Anaerobutyricum hallii</name>
    <dbReference type="NCBI Taxonomy" id="39488"/>
    <lineage>
        <taxon>Bacteria</taxon>
        <taxon>Bacillati</taxon>
        <taxon>Bacillota</taxon>
        <taxon>Clostridia</taxon>
        <taxon>Lachnospirales</taxon>
        <taxon>Lachnospiraceae</taxon>
        <taxon>Anaerobutyricum</taxon>
    </lineage>
</organism>
<dbReference type="Proteomes" id="UP000262524">
    <property type="component" value="Unassembled WGS sequence"/>
</dbReference>
<reference evidence="3 4" key="1">
    <citation type="submission" date="2018-08" db="EMBL/GenBank/DDBJ databases">
        <title>A genome reference for cultivated species of the human gut microbiota.</title>
        <authorList>
            <person name="Zou Y."/>
            <person name="Xue W."/>
            <person name="Luo G."/>
        </authorList>
    </citation>
    <scope>NUCLEOTIDE SEQUENCE [LARGE SCALE GENOMIC DNA]</scope>
    <source>
        <strain evidence="2 4">AF31-17AC</strain>
        <strain evidence="1 3">TM10-1AC</strain>
    </source>
</reference>
<proteinExistence type="predicted"/>
<accession>A0A374NIU2</accession>
<sequence>MIIRKNSTLYKHLLQQGFVLKNSKIKKHIYVADNKGCLLTATNYRYVVDKNDNLNEWLDFSILRPDDKVTDTLLSVAMDRFSIKVDSYYFGNLINYSDWNPRQKVLHIAERYMNP</sequence>
<dbReference type="Proteomes" id="UP000283700">
    <property type="component" value="Unassembled WGS sequence"/>
</dbReference>
<gene>
    <name evidence="2" type="ORF">DWZ29_03640</name>
    <name evidence="1" type="ORF">DXD91_11815</name>
</gene>
<evidence type="ECO:0000313" key="4">
    <source>
        <dbReference type="Proteomes" id="UP000283700"/>
    </source>
</evidence>
<dbReference type="EMBL" id="QRQO01000006">
    <property type="protein sequence ID" value="RHN16211.1"/>
    <property type="molecule type" value="Genomic_DNA"/>
</dbReference>
<evidence type="ECO:0000313" key="1">
    <source>
        <dbReference type="EMBL" id="RGI83623.1"/>
    </source>
</evidence>
<dbReference type="AlphaFoldDB" id="A0A374NIU2"/>
<dbReference type="EMBL" id="QSOE01000094">
    <property type="protein sequence ID" value="RGI83623.1"/>
    <property type="molecule type" value="Genomic_DNA"/>
</dbReference>